<dbReference type="Proteomes" id="UP001240643">
    <property type="component" value="Unassembled WGS sequence"/>
</dbReference>
<evidence type="ECO:0000313" key="2">
    <source>
        <dbReference type="EMBL" id="MDQ0514361.1"/>
    </source>
</evidence>
<keyword evidence="1" id="KW-0472">Membrane</keyword>
<gene>
    <name evidence="2" type="ORF">J2Z62_000799</name>
</gene>
<keyword evidence="3" id="KW-1185">Reference proteome</keyword>
<dbReference type="RefSeq" id="WP_307292011.1">
    <property type="nucleotide sequence ID" value="NZ_JAUSWO010000001.1"/>
</dbReference>
<sequence>MRETRWSQWGHQKIAVALVNQEGDNLTPDHFADIDWLHLYANANGLDAANLNFKDLSDNYNPTNNHANGASGSMNRSATNNGYDFLTQVLGQLPYYNGRKKAQPWTNATNTRSVGIDLTKFATIENGRIIPNSPSFNLIITAPNQEWTYRYTINVLTDTTYTLNAKNASSGQDARKFDVAQSPDFNHRFKFASSISPTDLANDIEQWTAGTNYVQNYIKNDASSIHIKSVDLIKNEIVVGFDVKDPNNNKLTIDDIILTGFPDQRAFLIDNDKPVTSFDDQNHAPNQFAPHNSEAAIAWIKEHVGVRWIGLTKTDKTLTTNLTNNSGNGLAGQNIHKLADLANPERLISGLFFNKNDGTLSFTLQISATPGNGGINLVENYTITTFKKFSFAINVANVQNDLAALDYNDDKLKTFVTLKTFQTIQANEINVTSKKWSDATAELAQFLPPETQLQLTDVNPNPEVGSIDFAVSLFEQKTNGTLGDLIDVKTASLFGLSNFNSVFAWKQNNDPTSGIAIINHPQYQDKPVTEFKQALLDNVNDSAKFSALVLPLINFDESAPTFDQDKHLSGATSLTEEQKQQLVMGFGGTASLDAAAVENDVTPIVDANLVGINFLTIKGGYLNGKFYVGTATDAPISVLPPLLVALKPNTTQIQAINNSYRNAVNATAQSQPNNAAANPLTYQGGTALFQDALNREWKNLLPSEWLAQLRRLKNRQNSQLISQTNYQAYDTLTGFLNHVLTTSTSNSSYQTHVDLTNFSNIEVNNSTGEVKIAANTLLINNVYENPNQAERRSSPQIYQPEISFFLSNYFSRIDETTKAQLPYANNADVNRTFINESVLGIVNQLEDLFTKAQKFYNNITTKSLTNAELLAAQDAINILKFKFIHPVYYTNPDAEKFLTVPFGSNDVDANHVGKMTKFSALSFSNLNYNEGSLDITVKVENYIDGFNGQYFTVADKEQTFKITNTLGTFLLPTWKNYAENNFKLRTDDNQLTALDGQPISGVITNDNLQTWKVVDYYHALISHTNSAVNDAYISLNYEDSLFDLVTWKLVDNSGIEISDTSNYHQQALTILKEQLEQFNVSLNVRKQDVYYSEKNEQVYLLNPFLHFNVPPVDVDQLKILQTIFDPNKANVQLINNFGNYQNIGLSNVIIQGFQRQPIIITAQNYQDRAYELNFDGMLKPISHVSGSEILHWLKTNLHEPEAINIFLQSFLRVQGFSRITQPLSLVLNPDWVKLLSRDAPVEEMTQYLLINDGIGQFTFLPGSIQIINSYLTNEVDLNAHPIDLAQFLANPIQARIELTNLKLVNTAIIVADNEDVPTRLVHDGIQSNIRDATTALQAENFALAYRYLQLNEVLVSENNNQGLIIHGVHSDIVKGTIIIQYEIKNAFVDGRVQNLQKELVITGFNSNGKRFLKTHLPWILIVLIVTSMGIYYAIWRFRYATNSIKFMQKNRYKIRAQKQKQNNASQLTKK</sequence>
<accession>A0ABU0M076</accession>
<evidence type="ECO:0000256" key="1">
    <source>
        <dbReference type="SAM" id="Phobius"/>
    </source>
</evidence>
<protein>
    <submittedName>
        <fullName evidence="2">Uncharacterized protein</fullName>
    </submittedName>
</protein>
<evidence type="ECO:0000313" key="3">
    <source>
        <dbReference type="Proteomes" id="UP001240643"/>
    </source>
</evidence>
<name>A0ABU0M076_9BACT</name>
<reference evidence="2" key="1">
    <citation type="submission" date="2023-07" db="EMBL/GenBank/DDBJ databases">
        <title>Genomic Encyclopedia of Type Strains, Phase IV (KMG-IV): sequencing the most valuable type-strain genomes for metagenomic binning, comparative biology and taxonomic classification.</title>
        <authorList>
            <person name="Goeker M."/>
        </authorList>
    </citation>
    <scope>NUCLEOTIDE SEQUENCE [LARGE SCALE GENOMIC DNA]</scope>
    <source>
        <strain evidence="2">DSM 21204</strain>
    </source>
</reference>
<comment type="caution">
    <text evidence="2">The sequence shown here is derived from an EMBL/GenBank/DDBJ whole genome shotgun (WGS) entry which is preliminary data.</text>
</comment>
<keyword evidence="1" id="KW-0812">Transmembrane</keyword>
<dbReference type="EMBL" id="JAUSWO010000001">
    <property type="protein sequence ID" value="MDQ0514361.1"/>
    <property type="molecule type" value="Genomic_DNA"/>
</dbReference>
<proteinExistence type="predicted"/>
<organism evidence="2 3">
    <name type="scientific">Mycoplasmoides fastidiosum</name>
    <dbReference type="NCBI Taxonomy" id="92758"/>
    <lineage>
        <taxon>Bacteria</taxon>
        <taxon>Bacillati</taxon>
        <taxon>Mycoplasmatota</taxon>
        <taxon>Mycoplasmoidales</taxon>
        <taxon>Mycoplasmoidaceae</taxon>
        <taxon>Mycoplasmoides</taxon>
    </lineage>
</organism>
<feature type="transmembrane region" description="Helical" evidence="1">
    <location>
        <begin position="1416"/>
        <end position="1435"/>
    </location>
</feature>
<keyword evidence="1" id="KW-1133">Transmembrane helix</keyword>